<sequence length="487" mass="56049">MAESIANRNYTSASRTTKTVKEHEKSEARERKRNILYLILNYLKEQYLLDTANSLAIEAQLTNQFEVCDNIDLDIILQDYQSYYITKFNKPPKILKKIVPDEVMLSKTIQSQKKKTKSAYTLPSNDKNSHQKSNEDSASNSRNNSAWSIDVKALCRPVSQPVNVCYEEEYQSRYECIQSAKEFCDFKNYNQEWKEMADVIVKDFIPKTLGVKWNDCIAMEGGIELMKEAVVYPIQYPQVFSGLVSPWRGVLLFGPPGTGKTQLAKAVACESASNFISVRSSSLISKWRGESERMMKILFDMAKFYQPTTIFIDEIDSIASKYEDSQHDASRRFKSELLIEMDGILNGSEQVFVLATTNSPWNLDPALLRRFEKRILLNAPTKEARQELFKYFFSKHDHDFRENDFAEMARLTEYFSGSDIKATCKEVVMNILREKLRNNNVQGNTIGKQIRKPSLDDVVQAIMKTSATTNRASLEKYNEWYKAYGCC</sequence>
<evidence type="ECO:0000313" key="2">
    <source>
        <dbReference type="Proteomes" id="UP001056778"/>
    </source>
</evidence>
<dbReference type="EMBL" id="CM043015">
    <property type="protein sequence ID" value="KAI4471525.1"/>
    <property type="molecule type" value="Genomic_DNA"/>
</dbReference>
<dbReference type="Proteomes" id="UP001056778">
    <property type="component" value="Chromosome 1"/>
</dbReference>
<keyword evidence="2" id="KW-1185">Reference proteome</keyword>
<accession>A0ACB9TXI1</accession>
<organism evidence="1 2">
    <name type="scientific">Holotrichia oblita</name>
    <name type="common">Chafer beetle</name>
    <dbReference type="NCBI Taxonomy" id="644536"/>
    <lineage>
        <taxon>Eukaryota</taxon>
        <taxon>Metazoa</taxon>
        <taxon>Ecdysozoa</taxon>
        <taxon>Arthropoda</taxon>
        <taxon>Hexapoda</taxon>
        <taxon>Insecta</taxon>
        <taxon>Pterygota</taxon>
        <taxon>Neoptera</taxon>
        <taxon>Endopterygota</taxon>
        <taxon>Coleoptera</taxon>
        <taxon>Polyphaga</taxon>
        <taxon>Scarabaeiformia</taxon>
        <taxon>Scarabaeidae</taxon>
        <taxon>Melolonthinae</taxon>
        <taxon>Holotrichia</taxon>
    </lineage>
</organism>
<proteinExistence type="predicted"/>
<protein>
    <submittedName>
        <fullName evidence="1">Aaa domain-containing</fullName>
    </submittedName>
</protein>
<comment type="caution">
    <text evidence="1">The sequence shown here is derived from an EMBL/GenBank/DDBJ whole genome shotgun (WGS) entry which is preliminary data.</text>
</comment>
<gene>
    <name evidence="1" type="ORF">MML48_1g01600</name>
</gene>
<name>A0ACB9TXI1_HOLOL</name>
<reference evidence="1" key="1">
    <citation type="submission" date="2022-04" db="EMBL/GenBank/DDBJ databases">
        <title>Chromosome-scale genome assembly of Holotrichia oblita Faldermann.</title>
        <authorList>
            <person name="Rongchong L."/>
        </authorList>
    </citation>
    <scope>NUCLEOTIDE SEQUENCE</scope>
    <source>
        <strain evidence="1">81SQS9</strain>
    </source>
</reference>
<evidence type="ECO:0000313" key="1">
    <source>
        <dbReference type="EMBL" id="KAI4471525.1"/>
    </source>
</evidence>